<organism evidence="8 9">
    <name type="scientific">Cordyceps confragosa</name>
    <name type="common">Lecanicillium lecanii</name>
    <dbReference type="NCBI Taxonomy" id="2714763"/>
    <lineage>
        <taxon>Eukaryota</taxon>
        <taxon>Fungi</taxon>
        <taxon>Dikarya</taxon>
        <taxon>Ascomycota</taxon>
        <taxon>Pezizomycotina</taxon>
        <taxon>Sordariomycetes</taxon>
        <taxon>Hypocreomycetidae</taxon>
        <taxon>Hypocreales</taxon>
        <taxon>Cordycipitaceae</taxon>
        <taxon>Akanthomyces</taxon>
    </lineage>
</organism>
<feature type="region of interest" description="Disordered" evidence="6">
    <location>
        <begin position="379"/>
        <end position="398"/>
    </location>
</feature>
<dbReference type="PRINTS" id="PR00420">
    <property type="entry name" value="RNGMNOXGNASE"/>
</dbReference>
<keyword evidence="3" id="KW-0274">FAD</keyword>
<dbReference type="InterPro" id="IPR002938">
    <property type="entry name" value="FAD-bd"/>
</dbReference>
<dbReference type="GO" id="GO:0071949">
    <property type="term" value="F:FAD binding"/>
    <property type="evidence" value="ECO:0007669"/>
    <property type="project" value="InterPro"/>
</dbReference>
<comment type="caution">
    <text evidence="8">The sequence shown here is derived from an EMBL/GenBank/DDBJ whole genome shotgun (WGS) entry which is preliminary data.</text>
</comment>
<gene>
    <name evidence="8" type="ORF">LLEC1_01688</name>
</gene>
<feature type="domain" description="FAD-binding" evidence="7">
    <location>
        <begin position="122"/>
        <end position="374"/>
    </location>
</feature>
<dbReference type="EMBL" id="LUKN01004582">
    <property type="protein sequence ID" value="OAQ95811.1"/>
    <property type="molecule type" value="Genomic_DNA"/>
</dbReference>
<dbReference type="Proteomes" id="UP000243081">
    <property type="component" value="Unassembled WGS sequence"/>
</dbReference>
<dbReference type="AlphaFoldDB" id="A0A179I1V2"/>
<accession>A0A179I1V2</accession>
<evidence type="ECO:0000256" key="3">
    <source>
        <dbReference type="ARBA" id="ARBA00022827"/>
    </source>
</evidence>
<evidence type="ECO:0000313" key="8">
    <source>
        <dbReference type="EMBL" id="OAQ95811.1"/>
    </source>
</evidence>
<evidence type="ECO:0000256" key="4">
    <source>
        <dbReference type="ARBA" id="ARBA00023002"/>
    </source>
</evidence>
<evidence type="ECO:0000256" key="2">
    <source>
        <dbReference type="ARBA" id="ARBA00022630"/>
    </source>
</evidence>
<name>A0A179I1V2_CORDF</name>
<proteinExistence type="predicted"/>
<feature type="domain" description="FAD-binding" evidence="7">
    <location>
        <begin position="10"/>
        <end position="53"/>
    </location>
</feature>
<dbReference type="Gene3D" id="3.50.50.60">
    <property type="entry name" value="FAD/NAD(P)-binding domain"/>
    <property type="match status" value="1"/>
</dbReference>
<protein>
    <recommendedName>
        <fullName evidence="7">FAD-binding domain-containing protein</fullName>
    </recommendedName>
</protein>
<comment type="cofactor">
    <cofactor evidence="1">
        <name>FAD</name>
        <dbReference type="ChEBI" id="CHEBI:57692"/>
    </cofactor>
</comment>
<evidence type="ECO:0000313" key="9">
    <source>
        <dbReference type="Proteomes" id="UP000243081"/>
    </source>
</evidence>
<reference evidence="8 9" key="1">
    <citation type="submission" date="2016-03" db="EMBL/GenBank/DDBJ databases">
        <title>Fine-scale spatial genetic structure of a fungal parasite of coffee scale insects.</title>
        <authorList>
            <person name="Jackson D."/>
            <person name="Zemenick K.A."/>
            <person name="Malloure B."/>
            <person name="Quandt C.A."/>
            <person name="James T.Y."/>
        </authorList>
    </citation>
    <scope>NUCLEOTIDE SEQUENCE [LARGE SCALE GENOMIC DNA]</scope>
    <source>
        <strain evidence="8 9">UM487</strain>
    </source>
</reference>
<dbReference type="InterPro" id="IPR036188">
    <property type="entry name" value="FAD/NAD-bd_sf"/>
</dbReference>
<evidence type="ECO:0000256" key="1">
    <source>
        <dbReference type="ARBA" id="ARBA00001974"/>
    </source>
</evidence>
<dbReference type="SUPFAM" id="SSF51905">
    <property type="entry name" value="FAD/NAD(P)-binding domain"/>
    <property type="match status" value="1"/>
</dbReference>
<sequence>MTAESKPKPHVLIAGAGLSGLALAQVLRKQGISYKIFERSVASRTQGYAIGIHSIIPELVAAFPDDMPSPAVTDHLLPLNLPAEIAFYDGQSLESRFGVRAASRQDIIRANRQRLRDWLATNIDIEYHKVVETVDEDEDAVTVHFADGTSACGDFLVGADGCFSKVRHSIFSRLGKPDPLNPLPLVLLLGEVTLHGADFERQLELANSCYVSGYQSEGSLFVGLNSVTPDGTSGDYYWCIVYNDEAAKTRPHWTASADKELLYKFALSKVETMDPRFLEVVKKTDPCGMVVPSFTLQDLEIDELPVSRVTLLGDAAHSMTPFRGEGGIHAMRDSLSLARTITKVAKEGTGLEGWKRGVDEYQKEMLERGVKAVRLSRTAGNDRATTREGPRYAWNRPVGPLPTRTGLSLENVPHIDVEQLTKG</sequence>
<dbReference type="GO" id="GO:0004497">
    <property type="term" value="F:monooxygenase activity"/>
    <property type="evidence" value="ECO:0007669"/>
    <property type="project" value="UniProtKB-KW"/>
</dbReference>
<evidence type="ECO:0000259" key="7">
    <source>
        <dbReference type="Pfam" id="PF01494"/>
    </source>
</evidence>
<evidence type="ECO:0000256" key="5">
    <source>
        <dbReference type="ARBA" id="ARBA00023033"/>
    </source>
</evidence>
<evidence type="ECO:0000256" key="6">
    <source>
        <dbReference type="SAM" id="MobiDB-lite"/>
    </source>
</evidence>
<dbReference type="Pfam" id="PF01494">
    <property type="entry name" value="FAD_binding_3"/>
    <property type="match status" value="2"/>
</dbReference>
<keyword evidence="2" id="KW-0285">Flavoprotein</keyword>
<dbReference type="PANTHER" id="PTHR47178:SF6">
    <property type="entry name" value="FAD-BINDING DOMAIN-CONTAINING PROTEIN"/>
    <property type="match status" value="1"/>
</dbReference>
<keyword evidence="4" id="KW-0560">Oxidoreductase</keyword>
<dbReference type="OMA" id="LGHSAYI"/>
<dbReference type="OrthoDB" id="47494at2759"/>
<keyword evidence="9" id="KW-1185">Reference proteome</keyword>
<dbReference type="PANTHER" id="PTHR47178">
    <property type="entry name" value="MONOOXYGENASE, FAD-BINDING"/>
    <property type="match status" value="1"/>
</dbReference>
<keyword evidence="5" id="KW-0503">Monooxygenase</keyword>